<evidence type="ECO:0000256" key="1">
    <source>
        <dbReference type="SAM" id="MobiDB-lite"/>
    </source>
</evidence>
<dbReference type="InterPro" id="IPR035979">
    <property type="entry name" value="RBD_domain_sf"/>
</dbReference>
<name>A0A167LQ35_CALVF</name>
<dbReference type="SUPFAM" id="SSF54928">
    <property type="entry name" value="RNA-binding domain, RBD"/>
    <property type="match status" value="1"/>
</dbReference>
<keyword evidence="3" id="KW-1185">Reference proteome</keyword>
<dbReference type="OrthoDB" id="410044at2759"/>
<dbReference type="STRING" id="1330018.A0A167LQ35"/>
<feature type="compositionally biased region" description="Low complexity" evidence="1">
    <location>
        <begin position="137"/>
        <end position="154"/>
    </location>
</feature>
<dbReference type="AlphaFoldDB" id="A0A167LQ35"/>
<gene>
    <name evidence="2" type="ORF">CALVIDRAFT_141746</name>
</gene>
<dbReference type="Gene3D" id="3.30.70.330">
    <property type="match status" value="1"/>
</dbReference>
<dbReference type="EMBL" id="KV417286">
    <property type="protein sequence ID" value="KZO95915.1"/>
    <property type="molecule type" value="Genomic_DNA"/>
</dbReference>
<feature type="region of interest" description="Disordered" evidence="1">
    <location>
        <begin position="179"/>
        <end position="234"/>
    </location>
</feature>
<sequence>MPDIDLQFIRQLAGFFGPIESLQECFNDRFRSANTGAKTWVIKWQFRNDCKAAFHVRRQLMFQDTRVIGIPQTLVHLDGINVVWTHLAGYVQYHAMKQAPAEQAFHMRQPPVMVLSEATKVGRNLTALELNEANFPSLSQPKSISSPSKTPSEPAIIPECPGELTGSDTTVESLAATTARPTSLFSPPENPKVQLPPVSKVDKAQAHIESAVAQSSPASAIDSETVVSSPSHQVSQERVEMVAIKAYKGALQLDTSTQVTLHESEPVDEPAQIDQLTGGAMAQGTVSAAALQNAFRGPEQAADLEQSAAPEHLPGQVDPYSIFVGNLQTGMDWSELRLKHIFGRYGNVESIKFFQTNCECTSTDFFSEVLTLRRQQ</sequence>
<dbReference type="InterPro" id="IPR012677">
    <property type="entry name" value="Nucleotide-bd_a/b_plait_sf"/>
</dbReference>
<evidence type="ECO:0000313" key="3">
    <source>
        <dbReference type="Proteomes" id="UP000076738"/>
    </source>
</evidence>
<dbReference type="Proteomes" id="UP000076738">
    <property type="component" value="Unassembled WGS sequence"/>
</dbReference>
<protein>
    <recommendedName>
        <fullName evidence="4">RRM domain-containing protein</fullName>
    </recommendedName>
</protein>
<feature type="compositionally biased region" description="Polar residues" evidence="1">
    <location>
        <begin position="225"/>
        <end position="234"/>
    </location>
</feature>
<dbReference type="GO" id="GO:0003676">
    <property type="term" value="F:nucleic acid binding"/>
    <property type="evidence" value="ECO:0007669"/>
    <property type="project" value="InterPro"/>
</dbReference>
<feature type="region of interest" description="Disordered" evidence="1">
    <location>
        <begin position="137"/>
        <end position="167"/>
    </location>
</feature>
<evidence type="ECO:0008006" key="4">
    <source>
        <dbReference type="Google" id="ProtNLM"/>
    </source>
</evidence>
<proteinExistence type="predicted"/>
<evidence type="ECO:0000313" key="2">
    <source>
        <dbReference type="EMBL" id="KZO95915.1"/>
    </source>
</evidence>
<accession>A0A167LQ35</accession>
<organism evidence="2 3">
    <name type="scientific">Calocera viscosa (strain TUFC12733)</name>
    <dbReference type="NCBI Taxonomy" id="1330018"/>
    <lineage>
        <taxon>Eukaryota</taxon>
        <taxon>Fungi</taxon>
        <taxon>Dikarya</taxon>
        <taxon>Basidiomycota</taxon>
        <taxon>Agaricomycotina</taxon>
        <taxon>Dacrymycetes</taxon>
        <taxon>Dacrymycetales</taxon>
        <taxon>Dacrymycetaceae</taxon>
        <taxon>Calocera</taxon>
    </lineage>
</organism>
<reference evidence="2 3" key="1">
    <citation type="journal article" date="2016" name="Mol. Biol. Evol.">
        <title>Comparative Genomics of Early-Diverging Mushroom-Forming Fungi Provides Insights into the Origins of Lignocellulose Decay Capabilities.</title>
        <authorList>
            <person name="Nagy L.G."/>
            <person name="Riley R."/>
            <person name="Tritt A."/>
            <person name="Adam C."/>
            <person name="Daum C."/>
            <person name="Floudas D."/>
            <person name="Sun H."/>
            <person name="Yadav J.S."/>
            <person name="Pangilinan J."/>
            <person name="Larsson K.H."/>
            <person name="Matsuura K."/>
            <person name="Barry K."/>
            <person name="Labutti K."/>
            <person name="Kuo R."/>
            <person name="Ohm R.A."/>
            <person name="Bhattacharya S.S."/>
            <person name="Shirouzu T."/>
            <person name="Yoshinaga Y."/>
            <person name="Martin F.M."/>
            <person name="Grigoriev I.V."/>
            <person name="Hibbett D.S."/>
        </authorList>
    </citation>
    <scope>NUCLEOTIDE SEQUENCE [LARGE SCALE GENOMIC DNA]</scope>
    <source>
        <strain evidence="2 3">TUFC12733</strain>
    </source>
</reference>